<evidence type="ECO:0000259" key="1">
    <source>
        <dbReference type="Pfam" id="PF13546"/>
    </source>
</evidence>
<dbReference type="RefSeq" id="WP_206963899.1">
    <property type="nucleotide sequence ID" value="NZ_BAAAJJ010000030.1"/>
</dbReference>
<keyword evidence="3" id="KW-1185">Reference proteome</keyword>
<feature type="domain" description="Transposase IS701-like DDE" evidence="1">
    <location>
        <begin position="17"/>
        <end position="228"/>
    </location>
</feature>
<sequence>MHPLSGAPDPVGALCTPLLGSLPRRDQRHNGELYVKGLLRAPTAQSLRDIASLIDHPAGGQRLHHFINDSPWPWWPVRAALAAHLAAHTRPLAWAVRPATVPRGTYQSVGVDNFVDYQHGETVRGQKAMCLWMITAQGSFPVNWRLVLTERWLDDRALRLQAGIPAGTAPAAGAQTALDTVFEASDRWVMPHLPVALDMRGSHLRAALGEFAARGMPYVLRVSGSERVAGDITVRRLSSSPHLAARTAQGVVCQLVGPDGLRREIVRVPCRPVADAAGAPHVLLAERAVRDPNVAAYWLTNLTEHSTPALLRVARTAGPARQDSAAAGDLGLRAYAGRSFHAWHRHATLASVAHAASVLFPHHSGHHRDTGRSAP</sequence>
<organism evidence="2 3">
    <name type="scientific">Streptomyces beijiangensis</name>
    <dbReference type="NCBI Taxonomy" id="163361"/>
    <lineage>
        <taxon>Bacteria</taxon>
        <taxon>Bacillati</taxon>
        <taxon>Actinomycetota</taxon>
        <taxon>Actinomycetes</taxon>
        <taxon>Kitasatosporales</taxon>
        <taxon>Streptomycetaceae</taxon>
        <taxon>Streptomyces</taxon>
    </lineage>
</organism>
<evidence type="ECO:0000313" key="3">
    <source>
        <dbReference type="Proteomes" id="UP000664167"/>
    </source>
</evidence>
<dbReference type="PANTHER" id="PTHR33627">
    <property type="entry name" value="TRANSPOSASE"/>
    <property type="match status" value="1"/>
</dbReference>
<dbReference type="Proteomes" id="UP000664167">
    <property type="component" value="Unassembled WGS sequence"/>
</dbReference>
<gene>
    <name evidence="2" type="ORF">J0695_22285</name>
</gene>
<accession>A0A939FCG1</accession>
<dbReference type="InterPro" id="IPR038721">
    <property type="entry name" value="IS701-like_DDE_dom"/>
</dbReference>
<protein>
    <submittedName>
        <fullName evidence="2">Transposase</fullName>
    </submittedName>
</protein>
<dbReference type="EMBL" id="JAFLRJ010000211">
    <property type="protein sequence ID" value="MBO0514500.1"/>
    <property type="molecule type" value="Genomic_DNA"/>
</dbReference>
<evidence type="ECO:0000313" key="2">
    <source>
        <dbReference type="EMBL" id="MBO0514500.1"/>
    </source>
</evidence>
<dbReference type="InterPro" id="IPR039365">
    <property type="entry name" value="IS701-like"/>
</dbReference>
<dbReference type="AlphaFoldDB" id="A0A939FCG1"/>
<proteinExistence type="predicted"/>
<name>A0A939FCG1_9ACTN</name>
<comment type="caution">
    <text evidence="2">The sequence shown here is derived from an EMBL/GenBank/DDBJ whole genome shotgun (WGS) entry which is preliminary data.</text>
</comment>
<dbReference type="PANTHER" id="PTHR33627:SF1">
    <property type="entry name" value="TRANSPOSASE"/>
    <property type="match status" value="1"/>
</dbReference>
<dbReference type="Pfam" id="PF13546">
    <property type="entry name" value="DDE_5"/>
    <property type="match status" value="1"/>
</dbReference>
<reference evidence="2" key="1">
    <citation type="submission" date="2021-03" db="EMBL/GenBank/DDBJ databases">
        <title>Streptomyces poriferae sp. nov., a novel marine sponge-derived Actinobacteria species with anti-MRSA activity.</title>
        <authorList>
            <person name="Sandoval-Powers M."/>
            <person name="Kralova S."/>
            <person name="Nguyen G.-S."/>
            <person name="Fawwal D."/>
            <person name="Degnes K."/>
            <person name="Klinkenberg G."/>
            <person name="Sletta H."/>
            <person name="Wentzel A."/>
            <person name="Liles M.R."/>
        </authorList>
    </citation>
    <scope>NUCLEOTIDE SEQUENCE</scope>
    <source>
        <strain evidence="2">DSM 41794</strain>
    </source>
</reference>